<proteinExistence type="predicted"/>
<organism evidence="2">
    <name type="scientific">Myoviridae sp. ctZgq1</name>
    <dbReference type="NCBI Taxonomy" id="2826666"/>
    <lineage>
        <taxon>Viruses</taxon>
        <taxon>Duplodnaviria</taxon>
        <taxon>Heunggongvirae</taxon>
        <taxon>Uroviricota</taxon>
        <taxon>Caudoviricetes</taxon>
    </lineage>
</organism>
<evidence type="ECO:0000313" key="2">
    <source>
        <dbReference type="EMBL" id="DAD74632.1"/>
    </source>
</evidence>
<dbReference type="EMBL" id="BK014762">
    <property type="protein sequence ID" value="DAD74632.1"/>
    <property type="molecule type" value="Genomic_DNA"/>
</dbReference>
<accession>A0A8S5LXK7</accession>
<keyword evidence="1" id="KW-0472">Membrane</keyword>
<name>A0A8S5LXK7_9CAUD</name>
<feature type="transmembrane region" description="Helical" evidence="1">
    <location>
        <begin position="13"/>
        <end position="34"/>
    </location>
</feature>
<reference evidence="2" key="1">
    <citation type="journal article" date="2021" name="Proc. Natl. Acad. Sci. U.S.A.">
        <title>A Catalog of Tens of Thousands of Viruses from Human Metagenomes Reveals Hidden Associations with Chronic Diseases.</title>
        <authorList>
            <person name="Tisza M.J."/>
            <person name="Buck C.B."/>
        </authorList>
    </citation>
    <scope>NUCLEOTIDE SEQUENCE</scope>
    <source>
        <strain evidence="2">CtZgq1</strain>
    </source>
</reference>
<evidence type="ECO:0000256" key="1">
    <source>
        <dbReference type="SAM" id="Phobius"/>
    </source>
</evidence>
<sequence>MIGYKFAELAFEISMYSIFISILVVVIAIISVMIKAEERGKDD</sequence>
<keyword evidence="1" id="KW-0812">Transmembrane</keyword>
<protein>
    <submittedName>
        <fullName evidence="2">Uncharacterized protein</fullName>
    </submittedName>
</protein>
<keyword evidence="1" id="KW-1133">Transmembrane helix</keyword>